<dbReference type="STRING" id="1408281.Epro_0071"/>
<dbReference type="OrthoDB" id="9803916at2"/>
<evidence type="ECO:0000313" key="3">
    <source>
        <dbReference type="Proteomes" id="UP000035337"/>
    </source>
</evidence>
<dbReference type="Pfam" id="PF12706">
    <property type="entry name" value="Lactamase_B_2"/>
    <property type="match status" value="1"/>
</dbReference>
<evidence type="ECO:0000313" key="2">
    <source>
        <dbReference type="EMBL" id="AKL97450.1"/>
    </source>
</evidence>
<organism evidence="2 3">
    <name type="scientific">Endomicrobium proavitum</name>
    <dbReference type="NCBI Taxonomy" id="1408281"/>
    <lineage>
        <taxon>Bacteria</taxon>
        <taxon>Pseudomonadati</taxon>
        <taxon>Elusimicrobiota</taxon>
        <taxon>Endomicrobiia</taxon>
        <taxon>Endomicrobiales</taxon>
        <taxon>Endomicrobiaceae</taxon>
        <taxon>Endomicrobium</taxon>
    </lineage>
</organism>
<keyword evidence="3" id="KW-1185">Reference proteome</keyword>
<sequence>MLNFAILASGSSGNCSVLWNEKAAVLIDCGVSAKYIEQTLSFLGLKSKDLSAAVITHAHIDHISASGLNFLIKNNIPLYSCEDVLSDIFEKYPDKAENCNARKRNDGFKIEDINVESFSLYHRDSKISATLGFTFSSEVAGRKYKIGYVTDTGKVCKNIIKSLADSNILVIESNYDEEMLSSSFRPYENKKWVLSEFGHLSNAACAQAIAEIKISSRAKDSLKYVFLAHLSKHHNYPELALKVAKDCLSAQKISGVNVFSAKRNVKSRTIKIA</sequence>
<accession>A0A0G3WHV6</accession>
<proteinExistence type="predicted"/>
<dbReference type="InterPro" id="IPR036866">
    <property type="entry name" value="RibonucZ/Hydroxyglut_hydro"/>
</dbReference>
<dbReference type="InterPro" id="IPR052533">
    <property type="entry name" value="WalJ/YycJ-like"/>
</dbReference>
<dbReference type="Gene3D" id="3.60.15.10">
    <property type="entry name" value="Ribonuclease Z/Hydroxyacylglutathione hydrolase-like"/>
    <property type="match status" value="1"/>
</dbReference>
<evidence type="ECO:0000259" key="1">
    <source>
        <dbReference type="Pfam" id="PF12706"/>
    </source>
</evidence>
<dbReference type="PANTHER" id="PTHR47619">
    <property type="entry name" value="METALLO-HYDROLASE YYCJ-RELATED"/>
    <property type="match status" value="1"/>
</dbReference>
<gene>
    <name evidence="2" type="ORF">Epro_0071</name>
</gene>
<dbReference type="PANTHER" id="PTHR47619:SF1">
    <property type="entry name" value="EXODEOXYRIBONUCLEASE WALJ"/>
    <property type="match status" value="1"/>
</dbReference>
<dbReference type="AlphaFoldDB" id="A0A0G3WHV6"/>
<dbReference type="KEGG" id="epo:Epro_0071"/>
<dbReference type="SUPFAM" id="SSF56281">
    <property type="entry name" value="Metallo-hydrolase/oxidoreductase"/>
    <property type="match status" value="1"/>
</dbReference>
<dbReference type="Proteomes" id="UP000035337">
    <property type="component" value="Chromosome"/>
</dbReference>
<dbReference type="InterPro" id="IPR001279">
    <property type="entry name" value="Metallo-B-lactamas"/>
</dbReference>
<dbReference type="RefSeq" id="WP_052569548.1">
    <property type="nucleotide sequence ID" value="NZ_CP009498.1"/>
</dbReference>
<reference evidence="2 3" key="1">
    <citation type="submission" date="2014-09" db="EMBL/GenBank/DDBJ databases">
        <title>Complete genome sequence of Endomicrobium proavitum.</title>
        <authorList>
            <person name="Zheng H."/>
        </authorList>
    </citation>
    <scope>NUCLEOTIDE SEQUENCE [LARGE SCALE GENOMIC DNA]</scope>
    <source>
        <strain evidence="2 3">Rsa215</strain>
    </source>
</reference>
<feature type="domain" description="Metallo-beta-lactamase" evidence="1">
    <location>
        <begin position="25"/>
        <end position="214"/>
    </location>
</feature>
<dbReference type="PATRIC" id="fig|1408281.3.peg.71"/>
<dbReference type="EMBL" id="CP009498">
    <property type="protein sequence ID" value="AKL97450.1"/>
    <property type="molecule type" value="Genomic_DNA"/>
</dbReference>
<name>A0A0G3WHV6_9BACT</name>
<protein>
    <submittedName>
        <fullName evidence="2">Metallo-beta-lactamase superfamily 1 protein</fullName>
    </submittedName>
</protein>